<proteinExistence type="inferred from homology"/>
<reference evidence="40" key="1">
    <citation type="submission" date="2025-08" db="UniProtKB">
        <authorList>
            <consortium name="Ensembl"/>
        </authorList>
    </citation>
    <scope>IDENTIFICATION</scope>
</reference>
<dbReference type="GO" id="GO:0042589">
    <property type="term" value="C:zymogen granule membrane"/>
    <property type="evidence" value="ECO:0007669"/>
    <property type="project" value="UniProtKB-SubCell"/>
</dbReference>
<dbReference type="SMART" id="SM00308">
    <property type="entry name" value="LH2"/>
    <property type="match status" value="1"/>
</dbReference>
<evidence type="ECO:0000259" key="39">
    <source>
        <dbReference type="SMART" id="SM00308"/>
    </source>
</evidence>
<dbReference type="FunFam" id="2.60.60.20:FF:000003">
    <property type="entry name" value="Triacylglycerol lipase"/>
    <property type="match status" value="1"/>
</dbReference>
<comment type="catalytic activity">
    <reaction evidence="29">
        <text>long chain 1,2-diacyl-3-O-beta-D-galactosyl-sn-glycerol + H2O = long chain acyl-3-O-beta-D-galactosyl-sn-glycerol + a fatty acid + H(+)</text>
        <dbReference type="Rhea" id="RHEA:48700"/>
        <dbReference type="ChEBI" id="CHEBI:15377"/>
        <dbReference type="ChEBI" id="CHEBI:15378"/>
        <dbReference type="ChEBI" id="CHEBI:28868"/>
        <dbReference type="ChEBI" id="CHEBI:90477"/>
        <dbReference type="ChEBI" id="CHEBI:90770"/>
    </reaction>
    <physiologicalReaction direction="left-to-right" evidence="29">
        <dbReference type="Rhea" id="RHEA:48701"/>
    </physiologicalReaction>
</comment>
<dbReference type="GO" id="GO:0046872">
    <property type="term" value="F:metal ion binding"/>
    <property type="evidence" value="ECO:0007669"/>
    <property type="project" value="UniProtKB-KW"/>
</dbReference>
<evidence type="ECO:0000256" key="18">
    <source>
        <dbReference type="ARBA" id="ARBA00036575"/>
    </source>
</evidence>
<reference evidence="40" key="2">
    <citation type="submission" date="2025-09" db="UniProtKB">
        <authorList>
            <consortium name="Ensembl"/>
        </authorList>
    </citation>
    <scope>IDENTIFICATION</scope>
</reference>
<evidence type="ECO:0000256" key="20">
    <source>
        <dbReference type="ARBA" id="ARBA00047296"/>
    </source>
</evidence>
<comment type="catalytic activity">
    <reaction evidence="22">
        <text>1,2-didecanoylglycerol + H2O = decanoylglycerol + decanoate + H(+)</text>
        <dbReference type="Rhea" id="RHEA:48596"/>
        <dbReference type="ChEBI" id="CHEBI:11152"/>
        <dbReference type="ChEBI" id="CHEBI:15377"/>
        <dbReference type="ChEBI" id="CHEBI:15378"/>
        <dbReference type="ChEBI" id="CHEBI:27689"/>
        <dbReference type="ChEBI" id="CHEBI:90605"/>
    </reaction>
    <physiologicalReaction direction="left-to-right" evidence="22">
        <dbReference type="Rhea" id="RHEA:48597"/>
    </physiologicalReaction>
</comment>
<evidence type="ECO:0000256" key="10">
    <source>
        <dbReference type="ARBA" id="ARBA00023157"/>
    </source>
</evidence>
<evidence type="ECO:0000256" key="28">
    <source>
        <dbReference type="ARBA" id="ARBA00048386"/>
    </source>
</evidence>
<comment type="pathway">
    <text evidence="15">Glycolipid metabolism.</text>
</comment>
<comment type="subcellular location">
    <subcellularLocation>
        <location evidence="1">Cell projection</location>
        <location evidence="1">Neuron projection</location>
    </subcellularLocation>
    <subcellularLocation>
        <location evidence="2 38">Secreted</location>
    </subcellularLocation>
    <subcellularLocation>
        <location evidence="16">Zymogen granule membrane</location>
        <topology evidence="16">Peripheral membrane protein</topology>
    </subcellularLocation>
</comment>
<sequence length="426" mass="47335">MLRIGILALFLLCTARGSEVCYDRLGCFTDDIPWSGTAERPIYRLPWSPEKIDAQFFLHTKENGNSYQVRTNRMLTVEDVNCIAVSWKKGARCQYTQASNNVRVVGAEIAYFVNVLADQYSYSPANVHIIGHSLGAHVAGEAGKRRPGIGRITGLDPAQPYFQDTPIEVRLDKSDAEFVDVIHTDTAPTIPNLGDSRFYCETLSAYFNKFLGGGRRPGLHSQSLQKHLFTGTKDFVACNHLRSYKYYSDSIVYPDGFLGYACGSYDAFKVSIFQSLTMGHFKSSALVNTSETIYTSFHPMGAFWRYQVSVKLSGSTKVTGYVNIALYGDDGNTRQHQIFQGSLKPDNTYTAFVDAEHKVGKVTKVKFLWNNSVLNPTLPKLGAATVTVQFGETGEVGTAYVLGPYTNSQLKCNHLKDNTADRNSFK</sequence>
<evidence type="ECO:0000256" key="27">
    <source>
        <dbReference type="ARBA" id="ARBA00048377"/>
    </source>
</evidence>
<evidence type="ECO:0000256" key="14">
    <source>
        <dbReference type="ARBA" id="ARBA00023369"/>
    </source>
</evidence>
<organism evidence="40 41">
    <name type="scientific">Pavo cristatus</name>
    <name type="common">Indian peafowl</name>
    <name type="synonym">Blue peafowl</name>
    <dbReference type="NCBI Taxonomy" id="9049"/>
    <lineage>
        <taxon>Eukaryota</taxon>
        <taxon>Metazoa</taxon>
        <taxon>Chordata</taxon>
        <taxon>Craniata</taxon>
        <taxon>Vertebrata</taxon>
        <taxon>Euteleostomi</taxon>
        <taxon>Archelosauria</taxon>
        <taxon>Archosauria</taxon>
        <taxon>Dinosauria</taxon>
        <taxon>Saurischia</taxon>
        <taxon>Theropoda</taxon>
        <taxon>Coelurosauria</taxon>
        <taxon>Aves</taxon>
        <taxon>Neognathae</taxon>
        <taxon>Galloanserae</taxon>
        <taxon>Galliformes</taxon>
        <taxon>Phasianidae</taxon>
        <taxon>Phasianinae</taxon>
        <taxon>Pavo</taxon>
    </lineage>
</organism>
<evidence type="ECO:0000256" key="34">
    <source>
        <dbReference type="ARBA" id="ARBA00049420"/>
    </source>
</evidence>
<evidence type="ECO:0000256" key="9">
    <source>
        <dbReference type="ARBA" id="ARBA00023098"/>
    </source>
</evidence>
<dbReference type="GO" id="GO:0047714">
    <property type="term" value="F:galactolipase activity"/>
    <property type="evidence" value="ECO:0007669"/>
    <property type="project" value="UniProtKB-EC"/>
</dbReference>
<dbReference type="Pfam" id="PF01477">
    <property type="entry name" value="PLAT"/>
    <property type="match status" value="1"/>
</dbReference>
<keyword evidence="41" id="KW-1185">Reference proteome</keyword>
<evidence type="ECO:0000313" key="41">
    <source>
        <dbReference type="Proteomes" id="UP000694428"/>
    </source>
</evidence>
<evidence type="ECO:0000256" key="25">
    <source>
        <dbReference type="ARBA" id="ARBA00048139"/>
    </source>
</evidence>
<feature type="binding site" evidence="36">
    <location>
        <position position="170"/>
    </location>
    <ligand>
        <name>Ca(2+)</name>
        <dbReference type="ChEBI" id="CHEBI:29108"/>
    </ligand>
</feature>
<comment type="pathway">
    <text evidence="4">Lipid metabolism.</text>
</comment>
<evidence type="ECO:0000256" key="24">
    <source>
        <dbReference type="ARBA" id="ARBA00047744"/>
    </source>
</evidence>
<evidence type="ECO:0000256" key="5">
    <source>
        <dbReference type="ARBA" id="ARBA00010701"/>
    </source>
</evidence>
<protein>
    <recommendedName>
        <fullName evidence="38">Triacylglycerol lipase</fullName>
        <ecNumber evidence="38">3.1.1.3</ecNumber>
    </recommendedName>
    <alternativeName>
        <fullName evidence="38">Pancreatic lipase</fullName>
    </alternativeName>
</protein>
<comment type="catalytic activity">
    <reaction evidence="19">
        <text>(9Z-octadecenoyl)-glycerol + H2O = glycerol + (9Z)-octadecenoate + H(+)</text>
        <dbReference type="Rhea" id="RHEA:39955"/>
        <dbReference type="ChEBI" id="CHEBI:15377"/>
        <dbReference type="ChEBI" id="CHEBI:15378"/>
        <dbReference type="ChEBI" id="CHEBI:17754"/>
        <dbReference type="ChEBI" id="CHEBI:30823"/>
        <dbReference type="ChEBI" id="CHEBI:75937"/>
    </reaction>
    <physiologicalReaction direction="left-to-right" evidence="19">
        <dbReference type="Rhea" id="RHEA:39956"/>
    </physiologicalReaction>
</comment>
<comment type="catalytic activity">
    <reaction evidence="20">
        <text>1,2-didodecanoyl-3-O-[alpha-D-galactosyl-(1-&gt;6)-beta-D-galactosyl]-sn-glycerol + H2O = dodecanoyl-3-O-[alpha-D-galactosyl-(1-&gt;6)-beta-D-galactosyl]-sn-glycerol + dodecanoate + H(+)</text>
        <dbReference type="Rhea" id="RHEA:48516"/>
        <dbReference type="ChEBI" id="CHEBI:15377"/>
        <dbReference type="ChEBI" id="CHEBI:15378"/>
        <dbReference type="ChEBI" id="CHEBI:18262"/>
        <dbReference type="ChEBI" id="CHEBI:90337"/>
        <dbReference type="ChEBI" id="CHEBI:90359"/>
    </reaction>
    <physiologicalReaction direction="left-to-right" evidence="20">
        <dbReference type="Rhea" id="RHEA:48517"/>
    </physiologicalReaction>
</comment>
<evidence type="ECO:0000256" key="1">
    <source>
        <dbReference type="ARBA" id="ARBA00004487"/>
    </source>
</evidence>
<keyword evidence="7" id="KW-0378">Hydrolase</keyword>
<dbReference type="GO" id="GO:0016042">
    <property type="term" value="P:lipid catabolic process"/>
    <property type="evidence" value="ECO:0007669"/>
    <property type="project" value="UniProtKB-KW"/>
</dbReference>
<evidence type="ECO:0000256" key="36">
    <source>
        <dbReference type="PIRSR" id="PIRSR000865-2"/>
    </source>
</evidence>
<keyword evidence="8 38" id="KW-0442">Lipid degradation</keyword>
<dbReference type="SUPFAM" id="SSF49723">
    <property type="entry name" value="Lipase/lipooxygenase domain (PLAT/LH2 domain)"/>
    <property type="match status" value="1"/>
</dbReference>
<dbReference type="Proteomes" id="UP000694428">
    <property type="component" value="Unplaced"/>
</dbReference>
<comment type="catalytic activity">
    <reaction evidence="33">
        <text>long chain 1,2-diacyl-3-O-[alpha-D-galactosyl-(1-&gt;6)-beta-D-galactosyl]-sn-glycerol + H2O = long chain acyl-3-O-[alpha-D-galactosyl-(1-&gt;6)-beta-D-galactosyl]-sn-glycerol + a fatty acid + H(+)</text>
        <dbReference type="Rhea" id="RHEA:48708"/>
        <dbReference type="ChEBI" id="CHEBI:15377"/>
        <dbReference type="ChEBI" id="CHEBI:15378"/>
        <dbReference type="ChEBI" id="CHEBI:28868"/>
        <dbReference type="ChEBI" id="CHEBI:90463"/>
        <dbReference type="ChEBI" id="CHEBI:90774"/>
    </reaction>
    <physiologicalReaction direction="left-to-right" evidence="33">
        <dbReference type="Rhea" id="RHEA:48709"/>
    </physiologicalReaction>
</comment>
<comment type="catalytic activity">
    <reaction evidence="24">
        <text>1,2,3-tripropanoylglycerol + H2O = dipropanoylglycerol + propanoate + H(+)</text>
        <dbReference type="Rhea" id="RHEA:48024"/>
        <dbReference type="ChEBI" id="CHEBI:15377"/>
        <dbReference type="ChEBI" id="CHEBI:15378"/>
        <dbReference type="ChEBI" id="CHEBI:17272"/>
        <dbReference type="ChEBI" id="CHEBI:88153"/>
        <dbReference type="ChEBI" id="CHEBI:88155"/>
    </reaction>
    <physiologicalReaction direction="left-to-right" evidence="24">
        <dbReference type="Rhea" id="RHEA:48025"/>
    </physiologicalReaction>
</comment>
<evidence type="ECO:0000256" key="12">
    <source>
        <dbReference type="ARBA" id="ARBA00023273"/>
    </source>
</evidence>
<dbReference type="Ensembl" id="ENSPSTT00000021163.1">
    <property type="protein sequence ID" value="ENSPSTP00000020186.1"/>
    <property type="gene ID" value="ENSPSTG00000014524.1"/>
</dbReference>
<evidence type="ECO:0000256" key="11">
    <source>
        <dbReference type="ARBA" id="ARBA00023180"/>
    </source>
</evidence>
<dbReference type="PRINTS" id="PR00821">
    <property type="entry name" value="TAGLIPASE"/>
</dbReference>
<comment type="catalytic activity">
    <reaction evidence="14">
        <text>a triacylglycerol + H2O = a diacylglycerol + a fatty acid + H(+)</text>
        <dbReference type="Rhea" id="RHEA:12044"/>
        <dbReference type="ChEBI" id="CHEBI:15377"/>
        <dbReference type="ChEBI" id="CHEBI:15378"/>
        <dbReference type="ChEBI" id="CHEBI:17855"/>
        <dbReference type="ChEBI" id="CHEBI:18035"/>
        <dbReference type="ChEBI" id="CHEBI:28868"/>
        <dbReference type="EC" id="3.1.1.3"/>
    </reaction>
    <physiologicalReaction direction="left-to-right" evidence="14">
        <dbReference type="Rhea" id="RHEA:12045"/>
    </physiologicalReaction>
</comment>
<comment type="catalytic activity">
    <reaction evidence="18">
        <text>1-beta-D-galactosyl-2,3-didodecanoyl-sn-glycerol + H2O = 1-beta-D-galactosyl-dodecanoyl-sn-glycerol + dodecanoate + H(+)</text>
        <dbReference type="Rhea" id="RHEA:48536"/>
        <dbReference type="ChEBI" id="CHEBI:15377"/>
        <dbReference type="ChEBI" id="CHEBI:15378"/>
        <dbReference type="ChEBI" id="CHEBI:18262"/>
        <dbReference type="ChEBI" id="CHEBI:90342"/>
        <dbReference type="ChEBI" id="CHEBI:90514"/>
    </reaction>
    <physiologicalReaction direction="left-to-right" evidence="18">
        <dbReference type="Rhea" id="RHEA:48537"/>
    </physiologicalReaction>
</comment>
<evidence type="ECO:0000256" key="32">
    <source>
        <dbReference type="ARBA" id="ARBA00049290"/>
    </source>
</evidence>
<dbReference type="InterPro" id="IPR016272">
    <property type="entry name" value="Lipase_LIPH"/>
</dbReference>
<evidence type="ECO:0000256" key="7">
    <source>
        <dbReference type="ARBA" id="ARBA00022801"/>
    </source>
</evidence>
<comment type="pathway">
    <text evidence="3">Glycerolipid metabolism; triacylglycerol degradation.</text>
</comment>
<dbReference type="InterPro" id="IPR029058">
    <property type="entry name" value="AB_hydrolase_fold"/>
</dbReference>
<dbReference type="InterPro" id="IPR013818">
    <property type="entry name" value="Lipase"/>
</dbReference>
<evidence type="ECO:0000256" key="29">
    <source>
        <dbReference type="ARBA" id="ARBA00048546"/>
    </source>
</evidence>
<evidence type="ECO:0000256" key="26">
    <source>
        <dbReference type="ARBA" id="ARBA00048268"/>
    </source>
</evidence>
<evidence type="ECO:0000256" key="8">
    <source>
        <dbReference type="ARBA" id="ARBA00022963"/>
    </source>
</evidence>
<comment type="catalytic activity">
    <reaction evidence="26">
        <text>1,2-dioctanoyl-3-O-beta-D-galactosyl-sn-glycerol + H2O = octanoyl-3-(beta-D-galactosyl)-sn-glycerol + octanoate + H(+)</text>
        <dbReference type="Rhea" id="RHEA:48696"/>
        <dbReference type="ChEBI" id="CHEBI:15377"/>
        <dbReference type="ChEBI" id="CHEBI:15378"/>
        <dbReference type="ChEBI" id="CHEBI:25646"/>
        <dbReference type="ChEBI" id="CHEBI:90453"/>
        <dbReference type="ChEBI" id="CHEBI:90769"/>
    </reaction>
    <physiologicalReaction direction="left-to-right" evidence="26">
        <dbReference type="Rhea" id="RHEA:48697"/>
    </physiologicalReaction>
</comment>
<name>A0A8C9FTM5_PAVCR</name>
<evidence type="ECO:0000256" key="2">
    <source>
        <dbReference type="ARBA" id="ARBA00004613"/>
    </source>
</evidence>
<evidence type="ECO:0000256" key="6">
    <source>
        <dbReference type="ARBA" id="ARBA00022525"/>
    </source>
</evidence>
<comment type="catalytic activity">
    <reaction evidence="30">
        <text>1,2-dioctanoyl-3-O-[alpha-D-galactosyl-(1-&gt;6)-beta-D-galactosyl]-sn-glycerol + H2O = octanoyl-3-O-[alpha-D-galactosyl-(1-&gt;6)-beta-D-galactosyl]-sn-glycerol + octanoate + H(+)</text>
        <dbReference type="Rhea" id="RHEA:48692"/>
        <dbReference type="ChEBI" id="CHEBI:15377"/>
        <dbReference type="ChEBI" id="CHEBI:15378"/>
        <dbReference type="ChEBI" id="CHEBI:25646"/>
        <dbReference type="ChEBI" id="CHEBI:90457"/>
        <dbReference type="ChEBI" id="CHEBI:90768"/>
    </reaction>
    <physiologicalReaction direction="left-to-right" evidence="30">
        <dbReference type="Rhea" id="RHEA:48693"/>
    </physiologicalReaction>
</comment>
<comment type="similarity">
    <text evidence="5 37">Belongs to the AB hydrolase superfamily. Lipase family.</text>
</comment>
<evidence type="ECO:0000256" key="21">
    <source>
        <dbReference type="ARBA" id="ARBA00047438"/>
    </source>
</evidence>
<dbReference type="PANTHER" id="PTHR11610:SF165">
    <property type="entry name" value="PANCREATIC LIPASE-RELATED PROTEIN 2"/>
    <property type="match status" value="1"/>
</dbReference>
<evidence type="ECO:0000256" key="17">
    <source>
        <dbReference type="ARBA" id="ARBA00036503"/>
    </source>
</evidence>
<dbReference type="InterPro" id="IPR002331">
    <property type="entry name" value="Lipase_panc"/>
</dbReference>
<comment type="catalytic activity">
    <reaction evidence="31">
        <text>a 1,2-diacyl-sn-glycero-3-phosphocholine + H2O = a monoacyl-sn-glycero-3-phosphocholine + a fatty acid + H(+)</text>
        <dbReference type="Rhea" id="RHEA:44664"/>
        <dbReference type="ChEBI" id="CHEBI:15377"/>
        <dbReference type="ChEBI" id="CHEBI:15378"/>
        <dbReference type="ChEBI" id="CHEBI:28868"/>
        <dbReference type="ChEBI" id="CHEBI:57643"/>
        <dbReference type="ChEBI" id="CHEBI:84465"/>
    </reaction>
    <physiologicalReaction direction="left-to-right" evidence="31">
        <dbReference type="Rhea" id="RHEA:44665"/>
    </physiologicalReaction>
</comment>
<keyword evidence="9 38" id="KW-0443">Lipid metabolism</keyword>
<dbReference type="GO" id="GO:0043005">
    <property type="term" value="C:neuron projection"/>
    <property type="evidence" value="ECO:0007669"/>
    <property type="project" value="UniProtKB-SubCell"/>
</dbReference>
<evidence type="ECO:0000256" key="19">
    <source>
        <dbReference type="ARBA" id="ARBA00047270"/>
    </source>
</evidence>
<feature type="binding site" evidence="36">
    <location>
        <position position="175"/>
    </location>
    <ligand>
        <name>Ca(2+)</name>
        <dbReference type="ChEBI" id="CHEBI:29108"/>
    </ligand>
</feature>
<dbReference type="EC" id="3.1.1.3" evidence="38"/>
<evidence type="ECO:0000313" key="40">
    <source>
        <dbReference type="Ensembl" id="ENSPSTP00000020186.1"/>
    </source>
</evidence>
<evidence type="ECO:0000256" key="16">
    <source>
        <dbReference type="ARBA" id="ARBA00024321"/>
    </source>
</evidence>
<feature type="binding site" evidence="36">
    <location>
        <position position="172"/>
    </location>
    <ligand>
        <name>Ca(2+)</name>
        <dbReference type="ChEBI" id="CHEBI:29108"/>
    </ligand>
</feature>
<evidence type="ECO:0000256" key="22">
    <source>
        <dbReference type="ARBA" id="ARBA00047618"/>
    </source>
</evidence>
<comment type="catalytic activity">
    <reaction evidence="17">
        <text>a 1,2-diacyl-3-O-(beta-D-galactosyl)-sn-glycerol + 2 H2O = 3-beta-D-galactosyl-sn-glycerol + 2 a fatty acid + 2 H(+)</text>
        <dbReference type="Rhea" id="RHEA:13189"/>
        <dbReference type="ChEBI" id="CHEBI:15377"/>
        <dbReference type="ChEBI" id="CHEBI:15378"/>
        <dbReference type="ChEBI" id="CHEBI:15754"/>
        <dbReference type="ChEBI" id="CHEBI:17615"/>
        <dbReference type="ChEBI" id="CHEBI:28868"/>
        <dbReference type="EC" id="3.1.1.26"/>
    </reaction>
    <physiologicalReaction direction="left-to-right" evidence="17">
        <dbReference type="Rhea" id="RHEA:13190"/>
    </physiologicalReaction>
</comment>
<comment type="catalytic activity">
    <reaction evidence="28">
        <text>1,2,3-tri-(9Z-octadecenoyl)-glycerol + H2O = di-(9Z)-octadecenoylglycerol + (9Z)-octadecenoate + H(+)</text>
        <dbReference type="Rhea" id="RHEA:38575"/>
        <dbReference type="ChEBI" id="CHEBI:15377"/>
        <dbReference type="ChEBI" id="CHEBI:15378"/>
        <dbReference type="ChEBI" id="CHEBI:30823"/>
        <dbReference type="ChEBI" id="CHEBI:53753"/>
        <dbReference type="ChEBI" id="CHEBI:75945"/>
    </reaction>
    <physiologicalReaction direction="left-to-right" evidence="28">
        <dbReference type="Rhea" id="RHEA:38576"/>
    </physiologicalReaction>
</comment>
<dbReference type="SUPFAM" id="SSF53474">
    <property type="entry name" value="alpha/beta-Hydrolases"/>
    <property type="match status" value="1"/>
</dbReference>
<dbReference type="AlphaFoldDB" id="A0A8C9FTM5"/>
<feature type="active site" description="Nucleophile" evidence="35">
    <location>
        <position position="133"/>
    </location>
</feature>
<keyword evidence="36" id="KW-0479">Metal-binding</keyword>
<dbReference type="Gene3D" id="2.60.60.20">
    <property type="entry name" value="PLAT/LH2 domain"/>
    <property type="match status" value="1"/>
</dbReference>
<evidence type="ECO:0000256" key="3">
    <source>
        <dbReference type="ARBA" id="ARBA00004879"/>
    </source>
</evidence>
<accession>A0A8C9FTM5</accession>
<evidence type="ECO:0000256" key="15">
    <source>
        <dbReference type="ARBA" id="ARBA00023590"/>
    </source>
</evidence>
<comment type="catalytic activity">
    <reaction evidence="23">
        <text>di-(9Z)-octadecenoylglycerol + H2O = (9Z-octadecenoyl)-glycerol + (9Z)-octadecenoate + H(+)</text>
        <dbReference type="Rhea" id="RHEA:47868"/>
        <dbReference type="ChEBI" id="CHEBI:15377"/>
        <dbReference type="ChEBI" id="CHEBI:15378"/>
        <dbReference type="ChEBI" id="CHEBI:30823"/>
        <dbReference type="ChEBI" id="CHEBI:75937"/>
        <dbReference type="ChEBI" id="CHEBI:75945"/>
    </reaction>
    <physiologicalReaction direction="left-to-right" evidence="23">
        <dbReference type="Rhea" id="RHEA:47869"/>
    </physiologicalReaction>
</comment>
<comment type="catalytic activity">
    <reaction evidence="25">
        <text>a 1,2-diacyl-3-O-[alpha-D-galactosyl-(1-&gt;6)-beta-D-galactosyl]-sn-glycerol + H2O = acyl-3-O-[alpha-D-galactosyl-(1-&gt;6)-beta-D-galactosyl]-sn-glycerol + a fatty acid + H(+)</text>
        <dbReference type="Rhea" id="RHEA:48372"/>
        <dbReference type="ChEBI" id="CHEBI:15377"/>
        <dbReference type="ChEBI" id="CHEBI:15378"/>
        <dbReference type="ChEBI" id="CHEBI:28396"/>
        <dbReference type="ChEBI" id="CHEBI:28868"/>
        <dbReference type="ChEBI" id="CHEBI:90310"/>
    </reaction>
    <physiologicalReaction direction="left-to-right" evidence="25">
        <dbReference type="Rhea" id="RHEA:48373"/>
    </physiologicalReaction>
</comment>
<dbReference type="GO" id="GO:0005615">
    <property type="term" value="C:extracellular space"/>
    <property type="evidence" value="ECO:0007669"/>
    <property type="project" value="TreeGrafter"/>
</dbReference>
<evidence type="ECO:0000256" key="37">
    <source>
        <dbReference type="RuleBase" id="RU004262"/>
    </source>
</evidence>
<keyword evidence="13" id="KW-0968">Cytoplasmic vesicle</keyword>
<feature type="chain" id="PRO_5034577289" description="Triacylglycerol lipase" evidence="38">
    <location>
        <begin position="18"/>
        <end position="426"/>
    </location>
</feature>
<keyword evidence="36" id="KW-0106">Calcium</keyword>
<keyword evidence="6 38" id="KW-0964">Secreted</keyword>
<keyword evidence="10 38" id="KW-1015">Disulfide bond</keyword>
<evidence type="ECO:0000256" key="35">
    <source>
        <dbReference type="PIRSR" id="PIRSR000865-1"/>
    </source>
</evidence>
<comment type="catalytic activity">
    <reaction evidence="34">
        <text>1,2-didodecanoyl-3-beta-D-galactosyl-sn-glycerol + H2O = dodecanoyl-3-beta-D-galactosyl-sn-glycerol + dodecanoate + H(+)</text>
        <dbReference type="Rhea" id="RHEA:48540"/>
        <dbReference type="ChEBI" id="CHEBI:15377"/>
        <dbReference type="ChEBI" id="CHEBI:15378"/>
        <dbReference type="ChEBI" id="CHEBI:18262"/>
        <dbReference type="ChEBI" id="CHEBI:90340"/>
        <dbReference type="ChEBI" id="CHEBI:90515"/>
    </reaction>
    <physiologicalReaction direction="left-to-right" evidence="34">
        <dbReference type="Rhea" id="RHEA:48541"/>
    </physiologicalReaction>
</comment>
<comment type="catalytic activity">
    <reaction evidence="21">
        <text>1-(9Z-octadecenoyl)-glycerol + H2O = glycerol + (9Z)-octadecenoate + H(+)</text>
        <dbReference type="Rhea" id="RHEA:38487"/>
        <dbReference type="ChEBI" id="CHEBI:15377"/>
        <dbReference type="ChEBI" id="CHEBI:15378"/>
        <dbReference type="ChEBI" id="CHEBI:17754"/>
        <dbReference type="ChEBI" id="CHEBI:30823"/>
        <dbReference type="ChEBI" id="CHEBI:75342"/>
    </reaction>
    <physiologicalReaction direction="left-to-right" evidence="21">
        <dbReference type="Rhea" id="RHEA:38488"/>
    </physiologicalReaction>
</comment>
<evidence type="ECO:0000256" key="31">
    <source>
        <dbReference type="ARBA" id="ARBA00049154"/>
    </source>
</evidence>
<keyword evidence="38" id="KW-0732">Signal</keyword>
<dbReference type="GO" id="GO:0004465">
    <property type="term" value="F:lipoprotein lipase activity"/>
    <property type="evidence" value="ECO:0007669"/>
    <property type="project" value="TreeGrafter"/>
</dbReference>
<comment type="catalytic activity">
    <reaction evidence="32">
        <text>1,2,3-trioctanoylglycerol + H2O = dioctanoylglycerol + octanoate + H(+)</text>
        <dbReference type="Rhea" id="RHEA:47864"/>
        <dbReference type="ChEBI" id="CHEBI:15377"/>
        <dbReference type="ChEBI" id="CHEBI:15378"/>
        <dbReference type="ChEBI" id="CHEBI:25646"/>
        <dbReference type="ChEBI" id="CHEBI:76978"/>
        <dbReference type="ChEBI" id="CHEBI:88066"/>
    </reaction>
    <physiologicalReaction direction="left-to-right" evidence="32">
        <dbReference type="Rhea" id="RHEA:47865"/>
    </physiologicalReaction>
</comment>
<dbReference type="InterPro" id="IPR036392">
    <property type="entry name" value="PLAT/LH2_dom_sf"/>
</dbReference>
<comment type="catalytic activity">
    <reaction evidence="27">
        <text>1,2,3-tributanoylglycerol + H2O = dibutanoylglycerol + butanoate + H(+)</text>
        <dbReference type="Rhea" id="RHEA:40475"/>
        <dbReference type="ChEBI" id="CHEBI:15377"/>
        <dbReference type="ChEBI" id="CHEBI:15378"/>
        <dbReference type="ChEBI" id="CHEBI:17968"/>
        <dbReference type="ChEBI" id="CHEBI:35020"/>
        <dbReference type="ChEBI" id="CHEBI:76478"/>
    </reaction>
    <physiologicalReaction direction="left-to-right" evidence="27">
        <dbReference type="Rhea" id="RHEA:40476"/>
    </physiologicalReaction>
</comment>
<feature type="domain" description="PLAT" evidence="39">
    <location>
        <begin position="304"/>
        <end position="412"/>
    </location>
</feature>
<evidence type="ECO:0000256" key="13">
    <source>
        <dbReference type="ARBA" id="ARBA00023329"/>
    </source>
</evidence>
<evidence type="ECO:0000256" key="23">
    <source>
        <dbReference type="ARBA" id="ARBA00047741"/>
    </source>
</evidence>
<feature type="active site" description="Charge relay system" evidence="35">
    <location>
        <position position="156"/>
    </location>
</feature>
<feature type="active site" description="Charge relay system" evidence="35">
    <location>
        <position position="240"/>
    </location>
</feature>
<dbReference type="InterPro" id="IPR001024">
    <property type="entry name" value="PLAT/LH2_dom"/>
</dbReference>
<dbReference type="Pfam" id="PF00151">
    <property type="entry name" value="Lipase"/>
    <property type="match status" value="1"/>
</dbReference>
<dbReference type="PANTHER" id="PTHR11610">
    <property type="entry name" value="LIPASE"/>
    <property type="match status" value="1"/>
</dbReference>
<keyword evidence="12" id="KW-0966">Cell projection</keyword>
<evidence type="ECO:0000256" key="30">
    <source>
        <dbReference type="ARBA" id="ARBA00049076"/>
    </source>
</evidence>
<evidence type="ECO:0000256" key="33">
    <source>
        <dbReference type="ARBA" id="ARBA00049352"/>
    </source>
</evidence>
<dbReference type="InterPro" id="IPR000734">
    <property type="entry name" value="TAG_lipase"/>
</dbReference>
<dbReference type="Gene3D" id="3.40.50.1820">
    <property type="entry name" value="alpha/beta hydrolase"/>
    <property type="match status" value="2"/>
</dbReference>
<evidence type="ECO:0000256" key="38">
    <source>
        <dbReference type="RuleBase" id="RU362046"/>
    </source>
</evidence>
<keyword evidence="11" id="KW-0325">Glycoprotein</keyword>
<evidence type="ECO:0000256" key="4">
    <source>
        <dbReference type="ARBA" id="ARBA00005189"/>
    </source>
</evidence>
<feature type="signal peptide" evidence="38">
    <location>
        <begin position="1"/>
        <end position="17"/>
    </location>
</feature>
<dbReference type="PRINTS" id="PR00823">
    <property type="entry name" value="PANCLIPASE"/>
</dbReference>
<dbReference type="PIRSF" id="PIRSF000865">
    <property type="entry name" value="Lipoprotein_lipase_LIPH"/>
    <property type="match status" value="1"/>
</dbReference>